<feature type="compositionally biased region" description="Low complexity" evidence="1">
    <location>
        <begin position="227"/>
        <end position="242"/>
    </location>
</feature>
<proteinExistence type="predicted"/>
<name>A0A077WYI4_9FUNG</name>
<dbReference type="EMBL" id="LK023357">
    <property type="protein sequence ID" value="CDS12073.1"/>
    <property type="molecule type" value="Genomic_DNA"/>
</dbReference>
<feature type="compositionally biased region" description="Basic and acidic residues" evidence="1">
    <location>
        <begin position="150"/>
        <end position="163"/>
    </location>
</feature>
<gene>
    <name evidence="2" type="ORF">LRAMOSA04268</name>
</gene>
<organism evidence="2">
    <name type="scientific">Lichtheimia ramosa</name>
    <dbReference type="NCBI Taxonomy" id="688394"/>
    <lineage>
        <taxon>Eukaryota</taxon>
        <taxon>Fungi</taxon>
        <taxon>Fungi incertae sedis</taxon>
        <taxon>Mucoromycota</taxon>
        <taxon>Mucoromycotina</taxon>
        <taxon>Mucoromycetes</taxon>
        <taxon>Mucorales</taxon>
        <taxon>Lichtheimiaceae</taxon>
        <taxon>Lichtheimia</taxon>
    </lineage>
</organism>
<feature type="region of interest" description="Disordered" evidence="1">
    <location>
        <begin position="136"/>
        <end position="174"/>
    </location>
</feature>
<protein>
    <submittedName>
        <fullName evidence="2">Uncharacterized protein</fullName>
    </submittedName>
</protein>
<evidence type="ECO:0000256" key="1">
    <source>
        <dbReference type="SAM" id="MobiDB-lite"/>
    </source>
</evidence>
<feature type="region of interest" description="Disordered" evidence="1">
    <location>
        <begin position="212"/>
        <end position="242"/>
    </location>
</feature>
<dbReference type="AlphaFoldDB" id="A0A077WYI4"/>
<sequence>MNMNVEEWREDLQDYLRTKMELSPPRDVLLKGLYEDVCKEVTKNVDPLPLPKFDDPQEAPEITKWLYPENKSDTWQVTQEVYDRLVALEDACNHSPDYKPKPMPLFHFNVPAKCFRKGNLKSKSQTFRKMQVIRLDCPYSPPSPDDNDNDHEIEHNDQKRERSASTAKGVMSDLSTSVIHKDELMDLDMLMPTLSQKEDTQAGNQQNVIHSSLDSDTATKQDKQKQQTRQQESIFSTCDTSSDSSTSFMHVDALSGIRRATAVAAAPNPERIYEGLSSAVAAHPPSTMDQSSRLKFSAARNINDFISIRRPSSSKQDKGLFVNMDCMLVFTFIRAGATKDNKHSTSSLDFRQM</sequence>
<dbReference type="OrthoDB" id="10461828at2759"/>
<evidence type="ECO:0000313" key="2">
    <source>
        <dbReference type="EMBL" id="CDS12073.1"/>
    </source>
</evidence>
<accession>A0A077WYI4</accession>
<reference evidence="2" key="1">
    <citation type="journal article" date="2014" name="Genome Announc.">
        <title>De novo whole-genome sequence and genome annotation of Lichtheimia ramosa.</title>
        <authorList>
            <person name="Linde J."/>
            <person name="Schwartze V."/>
            <person name="Binder U."/>
            <person name="Lass-Florl C."/>
            <person name="Voigt K."/>
            <person name="Horn F."/>
        </authorList>
    </citation>
    <scope>NUCLEOTIDE SEQUENCE</scope>
    <source>
        <strain evidence="2">JMRC FSU:6197</strain>
    </source>
</reference>